<evidence type="ECO:0000256" key="4">
    <source>
        <dbReference type="ARBA" id="ARBA00023157"/>
    </source>
</evidence>
<evidence type="ECO:0000313" key="10">
    <source>
        <dbReference type="Proteomes" id="UP001292094"/>
    </source>
</evidence>
<dbReference type="PANTHER" id="PTHR12352">
    <property type="entry name" value="SECRETED MODULAR CALCIUM-BINDING PROTEIN"/>
    <property type="match status" value="1"/>
</dbReference>
<dbReference type="InterPro" id="IPR051950">
    <property type="entry name" value="Dev_reg/Prot_inhib"/>
</dbReference>
<evidence type="ECO:0000259" key="8">
    <source>
        <dbReference type="PROSITE" id="PS51162"/>
    </source>
</evidence>
<keyword evidence="7" id="KW-1133">Transmembrane helix</keyword>
<dbReference type="InterPro" id="IPR036857">
    <property type="entry name" value="Thyroglobulin_1_sf"/>
</dbReference>
<dbReference type="GO" id="GO:0007160">
    <property type="term" value="P:cell-matrix adhesion"/>
    <property type="evidence" value="ECO:0007669"/>
    <property type="project" value="TreeGrafter"/>
</dbReference>
<dbReference type="Gene3D" id="4.10.800.10">
    <property type="entry name" value="Thyroglobulin type-1"/>
    <property type="match status" value="1"/>
</dbReference>
<keyword evidence="4" id="KW-1015">Disulfide bond</keyword>
<evidence type="ECO:0000256" key="6">
    <source>
        <dbReference type="SAM" id="MobiDB-lite"/>
    </source>
</evidence>
<dbReference type="EMBL" id="JAWZYT010001017">
    <property type="protein sequence ID" value="KAK4316469.1"/>
    <property type="molecule type" value="Genomic_DNA"/>
</dbReference>
<keyword evidence="7" id="KW-0812">Transmembrane</keyword>
<evidence type="ECO:0000256" key="7">
    <source>
        <dbReference type="SAM" id="Phobius"/>
    </source>
</evidence>
<dbReference type="Proteomes" id="UP001292094">
    <property type="component" value="Unassembled WGS sequence"/>
</dbReference>
<sequence length="494" mass="54727">MEGGVMVIRRGVLRVVVMMVVMVMMGPVLTIASTIPSTISYTTYEFTTISPTFSPTVSPDDHNLGKLEDLIQNDPSSCPVGSFYVEGVAQFGCCGSCVRFKRSVDPKFGGGYITTSTTKSQGRRGHNKKGSLVGSTSGVRESIVAFSEMGLSRNVLQSSWCDFNLNCTETRTCEFDPMDRGCLYVQRQYDLALSDESYLPYRDDYRWRPVCDQDGQYAEKQCKGVAEEKRCICVDPYGNRIFGDAFPSNREAYDNMNCKCSREVWERQIAGGESSVTLHCAVNGNYDELQCENDWCYCIDPLNATLLGLRLPMEAVSRLPCYNETLMGEKYLRRCDSQLHAHWQLFDVMANRGVQGNPTPFFSCSLDGSYAGKQCDQTMCRCYDQYMNFLSAPSGSGCQCTRDKEYFKNEGIQKLVSCQVDTGVYAEKQKTGGLVYCVDDEGVRSGPVVILDVVIIVWLCRGRYPRGGEVSMAGSAGMIAGVTIGTCPRGQGRG</sequence>
<dbReference type="PROSITE" id="PS51162">
    <property type="entry name" value="THYROGLOBULIN_1_2"/>
    <property type="match status" value="1"/>
</dbReference>
<dbReference type="InterPro" id="IPR000716">
    <property type="entry name" value="Thyroglobulin_1"/>
</dbReference>
<dbReference type="AlphaFoldDB" id="A0AAE1PZE5"/>
<keyword evidence="3" id="KW-0677">Repeat</keyword>
<organism evidence="9 10">
    <name type="scientific">Petrolisthes manimaculis</name>
    <dbReference type="NCBI Taxonomy" id="1843537"/>
    <lineage>
        <taxon>Eukaryota</taxon>
        <taxon>Metazoa</taxon>
        <taxon>Ecdysozoa</taxon>
        <taxon>Arthropoda</taxon>
        <taxon>Crustacea</taxon>
        <taxon>Multicrustacea</taxon>
        <taxon>Malacostraca</taxon>
        <taxon>Eumalacostraca</taxon>
        <taxon>Eucarida</taxon>
        <taxon>Decapoda</taxon>
        <taxon>Pleocyemata</taxon>
        <taxon>Anomura</taxon>
        <taxon>Galatheoidea</taxon>
        <taxon>Porcellanidae</taxon>
        <taxon>Petrolisthes</taxon>
    </lineage>
</organism>
<evidence type="ECO:0000256" key="5">
    <source>
        <dbReference type="PROSITE-ProRule" id="PRU00500"/>
    </source>
</evidence>
<protein>
    <recommendedName>
        <fullName evidence="8">Thyroglobulin type-1 domain-containing protein</fullName>
    </recommendedName>
</protein>
<dbReference type="Pfam" id="PF00086">
    <property type="entry name" value="Thyroglobulin_1"/>
    <property type="match status" value="1"/>
</dbReference>
<reference evidence="9" key="1">
    <citation type="submission" date="2023-11" db="EMBL/GenBank/DDBJ databases">
        <title>Genome assemblies of two species of porcelain crab, Petrolisthes cinctipes and Petrolisthes manimaculis (Anomura: Porcellanidae).</title>
        <authorList>
            <person name="Angst P."/>
        </authorList>
    </citation>
    <scope>NUCLEOTIDE SEQUENCE</scope>
    <source>
        <strain evidence="9">PB745_02</strain>
        <tissue evidence="9">Gill</tissue>
    </source>
</reference>
<dbReference type="PANTHER" id="PTHR12352:SF3">
    <property type="entry name" value="NIDOGEN-2"/>
    <property type="match status" value="1"/>
</dbReference>
<accession>A0AAE1PZE5</accession>
<gene>
    <name evidence="9" type="ORF">Pmani_012371</name>
</gene>
<evidence type="ECO:0000256" key="1">
    <source>
        <dbReference type="ARBA" id="ARBA00004613"/>
    </source>
</evidence>
<evidence type="ECO:0000256" key="2">
    <source>
        <dbReference type="ARBA" id="ARBA00022525"/>
    </source>
</evidence>
<keyword evidence="2" id="KW-0964">Secreted</keyword>
<feature type="region of interest" description="Disordered" evidence="6">
    <location>
        <begin position="115"/>
        <end position="134"/>
    </location>
</feature>
<comment type="caution">
    <text evidence="5">Lacks conserved residue(s) required for the propagation of feature annotation.</text>
</comment>
<keyword evidence="10" id="KW-1185">Reference proteome</keyword>
<comment type="subcellular location">
    <subcellularLocation>
        <location evidence="1">Secreted</location>
    </subcellularLocation>
</comment>
<comment type="caution">
    <text evidence="9">The sequence shown here is derived from an EMBL/GenBank/DDBJ whole genome shotgun (WGS) entry which is preliminary data.</text>
</comment>
<feature type="transmembrane region" description="Helical" evidence="7">
    <location>
        <begin position="12"/>
        <end position="32"/>
    </location>
</feature>
<evidence type="ECO:0000313" key="9">
    <source>
        <dbReference type="EMBL" id="KAK4316469.1"/>
    </source>
</evidence>
<evidence type="ECO:0000256" key="3">
    <source>
        <dbReference type="ARBA" id="ARBA00022737"/>
    </source>
</evidence>
<name>A0AAE1PZE5_9EUCA</name>
<dbReference type="GO" id="GO:0005604">
    <property type="term" value="C:basement membrane"/>
    <property type="evidence" value="ECO:0007669"/>
    <property type="project" value="TreeGrafter"/>
</dbReference>
<proteinExistence type="predicted"/>
<dbReference type="GO" id="GO:0005615">
    <property type="term" value="C:extracellular space"/>
    <property type="evidence" value="ECO:0007669"/>
    <property type="project" value="TreeGrafter"/>
</dbReference>
<keyword evidence="7" id="KW-0472">Membrane</keyword>
<dbReference type="SUPFAM" id="SSF57610">
    <property type="entry name" value="Thyroglobulin type-1 domain"/>
    <property type="match status" value="2"/>
</dbReference>
<feature type="domain" description="Thyroglobulin type-1" evidence="8">
    <location>
        <begin position="170"/>
        <end position="258"/>
    </location>
</feature>